<protein>
    <submittedName>
        <fullName evidence="3">Pilin</fullName>
    </submittedName>
</protein>
<feature type="signal peptide" evidence="2">
    <location>
        <begin position="1"/>
        <end position="28"/>
    </location>
</feature>
<name>A0ABT4BBX6_9ACTN</name>
<organism evidence="3 4">
    <name type="scientific">Paractinoplanes pyxinae</name>
    <dbReference type="NCBI Taxonomy" id="2997416"/>
    <lineage>
        <taxon>Bacteria</taxon>
        <taxon>Bacillati</taxon>
        <taxon>Actinomycetota</taxon>
        <taxon>Actinomycetes</taxon>
        <taxon>Micromonosporales</taxon>
        <taxon>Micromonosporaceae</taxon>
        <taxon>Paractinoplanes</taxon>
    </lineage>
</organism>
<evidence type="ECO:0000256" key="2">
    <source>
        <dbReference type="SAM" id="SignalP"/>
    </source>
</evidence>
<dbReference type="InterPro" id="IPR043993">
    <property type="entry name" value="T4SS_pilin"/>
</dbReference>
<keyword evidence="1" id="KW-0812">Transmembrane</keyword>
<feature type="transmembrane region" description="Helical" evidence="1">
    <location>
        <begin position="91"/>
        <end position="111"/>
    </location>
</feature>
<proteinExistence type="predicted"/>
<keyword evidence="2" id="KW-0732">Signal</keyword>
<comment type="caution">
    <text evidence="3">The sequence shown here is derived from an EMBL/GenBank/DDBJ whole genome shotgun (WGS) entry which is preliminary data.</text>
</comment>
<evidence type="ECO:0000313" key="3">
    <source>
        <dbReference type="EMBL" id="MCY1144029.1"/>
    </source>
</evidence>
<keyword evidence="1" id="KW-0472">Membrane</keyword>
<keyword evidence="1" id="KW-1133">Transmembrane helix</keyword>
<feature type="chain" id="PRO_5045683274" evidence="2">
    <location>
        <begin position="29"/>
        <end position="113"/>
    </location>
</feature>
<gene>
    <name evidence="3" type="ORF">OWR29_39050</name>
</gene>
<sequence>MRRALPRLAALLAPAALILLLTAVPVWAAAPGPPPAVNDLATVINNLRYWVMSIIGGVATLFLCLGGFRYLMAGGDPSEIERAKTAFKSAAIGYALALLAPVILTILNSILVR</sequence>
<dbReference type="Pfam" id="PF18895">
    <property type="entry name" value="T4SS_pilin"/>
    <property type="match status" value="1"/>
</dbReference>
<keyword evidence="4" id="KW-1185">Reference proteome</keyword>
<evidence type="ECO:0000256" key="1">
    <source>
        <dbReference type="SAM" id="Phobius"/>
    </source>
</evidence>
<evidence type="ECO:0000313" key="4">
    <source>
        <dbReference type="Proteomes" id="UP001151002"/>
    </source>
</evidence>
<accession>A0ABT4BBX6</accession>
<feature type="transmembrane region" description="Helical" evidence="1">
    <location>
        <begin position="47"/>
        <end position="71"/>
    </location>
</feature>
<reference evidence="3" key="1">
    <citation type="submission" date="2022-11" db="EMBL/GenBank/DDBJ databases">
        <authorList>
            <person name="Somphong A."/>
            <person name="Phongsopitanun W."/>
        </authorList>
    </citation>
    <scope>NUCLEOTIDE SEQUENCE</scope>
    <source>
        <strain evidence="3">Pm04-4</strain>
    </source>
</reference>
<dbReference type="EMBL" id="JAPNTZ010000018">
    <property type="protein sequence ID" value="MCY1144029.1"/>
    <property type="molecule type" value="Genomic_DNA"/>
</dbReference>
<dbReference type="Proteomes" id="UP001151002">
    <property type="component" value="Unassembled WGS sequence"/>
</dbReference>
<dbReference type="RefSeq" id="WP_267568586.1">
    <property type="nucleotide sequence ID" value="NZ_JAPNTZ010000018.1"/>
</dbReference>